<dbReference type="InterPro" id="IPR014782">
    <property type="entry name" value="Peptidase_M1_dom"/>
</dbReference>
<dbReference type="SUPFAM" id="SSF55486">
    <property type="entry name" value="Metalloproteases ('zincins'), catalytic domain"/>
    <property type="match status" value="1"/>
</dbReference>
<dbReference type="EC" id="3.4.11.2" evidence="4"/>
<keyword evidence="10 15" id="KW-0862">Zinc</keyword>
<evidence type="ECO:0000256" key="1">
    <source>
        <dbReference type="ARBA" id="ARBA00000098"/>
    </source>
</evidence>
<dbReference type="PANTHER" id="PTHR45726">
    <property type="entry name" value="LEUKOTRIENE A-4 HYDROLASE"/>
    <property type="match status" value="1"/>
</dbReference>
<dbReference type="GO" id="GO:0006508">
    <property type="term" value="P:proteolysis"/>
    <property type="evidence" value="ECO:0007669"/>
    <property type="project" value="UniProtKB-KW"/>
</dbReference>
<dbReference type="InterPro" id="IPR034015">
    <property type="entry name" value="M1_LTA4H"/>
</dbReference>
<feature type="domain" description="Peptidase M1 membrane alanine aminopeptidase" evidence="17">
    <location>
        <begin position="239"/>
        <end position="430"/>
    </location>
</feature>
<evidence type="ECO:0000256" key="6">
    <source>
        <dbReference type="ARBA" id="ARBA00022490"/>
    </source>
</evidence>
<dbReference type="GO" id="GO:0008270">
    <property type="term" value="F:zinc ion binding"/>
    <property type="evidence" value="ECO:0007669"/>
    <property type="project" value="InterPro"/>
</dbReference>
<evidence type="ECO:0000313" key="19">
    <source>
        <dbReference type="EMBL" id="GGJ87027.1"/>
    </source>
</evidence>
<feature type="binding site" evidence="15">
    <location>
        <position position="295"/>
    </location>
    <ligand>
        <name>Zn(2+)</name>
        <dbReference type="ChEBI" id="CHEBI:29105"/>
        <note>catalytic</note>
    </ligand>
</feature>
<feature type="binding site" evidence="15">
    <location>
        <position position="318"/>
    </location>
    <ligand>
        <name>Zn(2+)</name>
        <dbReference type="ChEBI" id="CHEBI:29105"/>
        <note>catalytic</note>
    </ligand>
</feature>
<dbReference type="GO" id="GO:0005737">
    <property type="term" value="C:cytoplasm"/>
    <property type="evidence" value="ECO:0007669"/>
    <property type="project" value="UniProtKB-SubCell"/>
</dbReference>
<dbReference type="SUPFAM" id="SSF63737">
    <property type="entry name" value="Leukotriene A4 hydrolase N-terminal domain"/>
    <property type="match status" value="1"/>
</dbReference>
<name>A0A8J3B8I0_9ACTN</name>
<proteinExistence type="inferred from homology"/>
<keyword evidence="6" id="KW-0963">Cytoplasm</keyword>
<evidence type="ECO:0000256" key="8">
    <source>
        <dbReference type="ARBA" id="ARBA00022723"/>
    </source>
</evidence>
<evidence type="ECO:0000313" key="20">
    <source>
        <dbReference type="Proteomes" id="UP000649739"/>
    </source>
</evidence>
<reference evidence="19" key="2">
    <citation type="submission" date="2020-09" db="EMBL/GenBank/DDBJ databases">
        <authorList>
            <person name="Sun Q."/>
            <person name="Ohkuma M."/>
        </authorList>
    </citation>
    <scope>NUCLEOTIDE SEQUENCE</scope>
    <source>
        <strain evidence="19">JCM 3090</strain>
    </source>
</reference>
<keyword evidence="20" id="KW-1185">Reference proteome</keyword>
<evidence type="ECO:0000256" key="13">
    <source>
        <dbReference type="ARBA" id="ARBA00031533"/>
    </source>
</evidence>
<organism evidence="19 20">
    <name type="scientific">Pilimelia anulata</name>
    <dbReference type="NCBI Taxonomy" id="53371"/>
    <lineage>
        <taxon>Bacteria</taxon>
        <taxon>Bacillati</taxon>
        <taxon>Actinomycetota</taxon>
        <taxon>Actinomycetes</taxon>
        <taxon>Micromonosporales</taxon>
        <taxon>Micromonosporaceae</taxon>
        <taxon>Pilimelia</taxon>
    </lineage>
</organism>
<accession>A0A8J3B8I0</accession>
<evidence type="ECO:0000256" key="11">
    <source>
        <dbReference type="ARBA" id="ARBA00023049"/>
    </source>
</evidence>
<feature type="active site" description="Proton acceptor" evidence="14">
    <location>
        <position position="296"/>
    </location>
</feature>
<feature type="region of interest" description="Disordered" evidence="16">
    <location>
        <begin position="1"/>
        <end position="23"/>
    </location>
</feature>
<dbReference type="Gene3D" id="1.10.390.10">
    <property type="entry name" value="Neutral Protease Domain 2"/>
    <property type="match status" value="1"/>
</dbReference>
<dbReference type="InterPro" id="IPR027268">
    <property type="entry name" value="Peptidase_M4/M1_CTD_sf"/>
</dbReference>
<evidence type="ECO:0000256" key="2">
    <source>
        <dbReference type="ARBA" id="ARBA00004496"/>
    </source>
</evidence>
<dbReference type="RefSeq" id="WP_189169425.1">
    <property type="nucleotide sequence ID" value="NZ_BMQB01000003.1"/>
</dbReference>
<evidence type="ECO:0000256" key="5">
    <source>
        <dbReference type="ARBA" id="ARBA00015611"/>
    </source>
</evidence>
<evidence type="ECO:0000259" key="18">
    <source>
        <dbReference type="Pfam" id="PF17900"/>
    </source>
</evidence>
<dbReference type="GO" id="GO:0016285">
    <property type="term" value="F:alanyl aminopeptidase activity"/>
    <property type="evidence" value="ECO:0007669"/>
    <property type="project" value="UniProtKB-EC"/>
</dbReference>
<dbReference type="PANTHER" id="PTHR45726:SF3">
    <property type="entry name" value="LEUKOTRIENE A-4 HYDROLASE"/>
    <property type="match status" value="1"/>
</dbReference>
<feature type="active site" description="Proton donor" evidence="14">
    <location>
        <position position="371"/>
    </location>
</feature>
<evidence type="ECO:0000256" key="10">
    <source>
        <dbReference type="ARBA" id="ARBA00022833"/>
    </source>
</evidence>
<dbReference type="PRINTS" id="PR00756">
    <property type="entry name" value="ALADIPTASE"/>
</dbReference>
<evidence type="ECO:0000256" key="12">
    <source>
        <dbReference type="ARBA" id="ARBA00029811"/>
    </source>
</evidence>
<keyword evidence="9" id="KW-0378">Hydrolase</keyword>
<dbReference type="Pfam" id="PF17900">
    <property type="entry name" value="Peptidase_M1_N"/>
    <property type="match status" value="1"/>
</dbReference>
<sequence length="441" mass="48679">MTPTAPQRAAATSGDPYFPRHGNDGYRVRHYDLALQYQTRSGRLAGRAVLTAVATEPLSAFSLDLGRFRVEQVLVDHRPAGFRHTAGKLSVRPAAPVAAGAEFTVRVRYVGVPKGIESPWGALGWEQLGDGALVANQPIGAPSWFPCNDHPGDKAAYRITVTAPSRLTVVANGLLTARRAGSTTTTWVYEQAEPTPTYLATVQIGAYAPVELAAGPIPLRAAVPARLVTRFRHDFGRQDRILAVFEKLFGPYPFDEYTVVVVDEKLDVPVEAQGLSIFGANHVDGRRGHERLVAHELAHQWFGNSVTAANWRHIWLHEGFASYSEWLWSEASGSVPADRHAARWWTQLSALPQDIRPADPGVRRMFDDRVYRRGALTLHALRTTIGDAAFFALVRAWTARYRHDNAGTDDFVALAARHAPVPLDDFFRDWLHTPTLPPLPS</sequence>
<evidence type="ECO:0000256" key="9">
    <source>
        <dbReference type="ARBA" id="ARBA00022801"/>
    </source>
</evidence>
<keyword evidence="8 15" id="KW-0479">Metal-binding</keyword>
<protein>
    <recommendedName>
        <fullName evidence="5">Aminopeptidase N</fullName>
        <ecNumber evidence="4">3.4.11.2</ecNumber>
    </recommendedName>
    <alternativeName>
        <fullName evidence="12">Alanine aminopeptidase</fullName>
    </alternativeName>
    <alternativeName>
        <fullName evidence="13">Lysyl aminopeptidase</fullName>
    </alternativeName>
</protein>
<feature type="domain" description="Aminopeptidase N-like N-terminal" evidence="18">
    <location>
        <begin position="30"/>
        <end position="199"/>
    </location>
</feature>
<feature type="binding site" evidence="15">
    <location>
        <position position="299"/>
    </location>
    <ligand>
        <name>Zn(2+)</name>
        <dbReference type="ChEBI" id="CHEBI:29105"/>
        <note>catalytic</note>
    </ligand>
</feature>
<evidence type="ECO:0000256" key="7">
    <source>
        <dbReference type="ARBA" id="ARBA00022670"/>
    </source>
</evidence>
<evidence type="ECO:0000259" key="17">
    <source>
        <dbReference type="Pfam" id="PF01433"/>
    </source>
</evidence>
<evidence type="ECO:0000256" key="16">
    <source>
        <dbReference type="SAM" id="MobiDB-lite"/>
    </source>
</evidence>
<dbReference type="InterPro" id="IPR001930">
    <property type="entry name" value="Peptidase_M1"/>
</dbReference>
<dbReference type="GO" id="GO:0008237">
    <property type="term" value="F:metallopeptidase activity"/>
    <property type="evidence" value="ECO:0007669"/>
    <property type="project" value="UniProtKB-KW"/>
</dbReference>
<comment type="catalytic activity">
    <reaction evidence="1">
        <text>Release of an N-terminal amino acid, Xaa-|-Yaa- from a peptide, amide or arylamide. Xaa is preferably Ala, but may be most amino acids including Pro (slow action). When a terminal hydrophobic residue is followed by a prolyl residue, the two may be released as an intact Xaa-Pro dipeptide.</text>
        <dbReference type="EC" id="3.4.11.2"/>
    </reaction>
</comment>
<evidence type="ECO:0000256" key="15">
    <source>
        <dbReference type="PIRSR" id="PIRSR634015-3"/>
    </source>
</evidence>
<gene>
    <name evidence="19" type="ORF">GCM10010123_15790</name>
</gene>
<evidence type="ECO:0000256" key="4">
    <source>
        <dbReference type="ARBA" id="ARBA00012564"/>
    </source>
</evidence>
<dbReference type="InterPro" id="IPR042097">
    <property type="entry name" value="Aminopeptidase_N-like_N_sf"/>
</dbReference>
<evidence type="ECO:0000256" key="3">
    <source>
        <dbReference type="ARBA" id="ARBA00010136"/>
    </source>
</evidence>
<comment type="caution">
    <text evidence="19">The sequence shown here is derived from an EMBL/GenBank/DDBJ whole genome shotgun (WGS) entry which is preliminary data.</text>
</comment>
<keyword evidence="7" id="KW-0645">Protease</keyword>
<comment type="similarity">
    <text evidence="3">Belongs to the peptidase M1 family.</text>
</comment>
<dbReference type="CDD" id="cd09603">
    <property type="entry name" value="M1_APN_like"/>
    <property type="match status" value="1"/>
</dbReference>
<dbReference type="EMBL" id="BMQB01000003">
    <property type="protein sequence ID" value="GGJ87027.1"/>
    <property type="molecule type" value="Genomic_DNA"/>
</dbReference>
<dbReference type="AlphaFoldDB" id="A0A8J3B8I0"/>
<dbReference type="Pfam" id="PF01433">
    <property type="entry name" value="Peptidase_M1"/>
    <property type="match status" value="1"/>
</dbReference>
<reference evidence="19" key="1">
    <citation type="journal article" date="2014" name="Int. J. Syst. Evol. Microbiol.">
        <title>Complete genome sequence of Corynebacterium casei LMG S-19264T (=DSM 44701T), isolated from a smear-ripened cheese.</title>
        <authorList>
            <consortium name="US DOE Joint Genome Institute (JGI-PGF)"/>
            <person name="Walter F."/>
            <person name="Albersmeier A."/>
            <person name="Kalinowski J."/>
            <person name="Ruckert C."/>
        </authorList>
    </citation>
    <scope>NUCLEOTIDE SEQUENCE</scope>
    <source>
        <strain evidence="19">JCM 3090</strain>
    </source>
</reference>
<dbReference type="InterPro" id="IPR045357">
    <property type="entry name" value="Aminopeptidase_N-like_N"/>
</dbReference>
<keyword evidence="11" id="KW-0482">Metalloprotease</keyword>
<comment type="subcellular location">
    <subcellularLocation>
        <location evidence="2">Cytoplasm</location>
    </subcellularLocation>
</comment>
<comment type="cofactor">
    <cofactor evidence="15">
        <name>Zn(2+)</name>
        <dbReference type="ChEBI" id="CHEBI:29105"/>
    </cofactor>
    <text evidence="15">Binds 1 zinc ion per subunit.</text>
</comment>
<evidence type="ECO:0000256" key="14">
    <source>
        <dbReference type="PIRSR" id="PIRSR634015-1"/>
    </source>
</evidence>
<dbReference type="Proteomes" id="UP000649739">
    <property type="component" value="Unassembled WGS sequence"/>
</dbReference>
<keyword evidence="19" id="KW-0031">Aminopeptidase</keyword>
<dbReference type="Gene3D" id="2.60.40.1730">
    <property type="entry name" value="tricorn interacting facor f3 domain"/>
    <property type="match status" value="1"/>
</dbReference>